<dbReference type="AlphaFoldDB" id="A0A7J8VIL7"/>
<reference evidence="2 3" key="1">
    <citation type="journal article" date="2019" name="Genome Biol. Evol.">
        <title>Insights into the evolution of the New World diploid cottons (Gossypium, subgenus Houzingenia) based on genome sequencing.</title>
        <authorList>
            <person name="Grover C.E."/>
            <person name="Arick M.A. 2nd"/>
            <person name="Thrash A."/>
            <person name="Conover J.L."/>
            <person name="Sanders W.S."/>
            <person name="Peterson D.G."/>
            <person name="Frelichowski J.E."/>
            <person name="Scheffler J.A."/>
            <person name="Scheffler B.E."/>
            <person name="Wendel J.F."/>
        </authorList>
    </citation>
    <scope>NUCLEOTIDE SEQUENCE [LARGE SCALE GENOMIC DNA]</scope>
    <source>
        <strain evidence="2">57</strain>
        <tissue evidence="2">Leaf</tissue>
    </source>
</reference>
<evidence type="ECO:0000313" key="2">
    <source>
        <dbReference type="EMBL" id="MBA0662608.1"/>
    </source>
</evidence>
<evidence type="ECO:0000256" key="1">
    <source>
        <dbReference type="SAM" id="Phobius"/>
    </source>
</evidence>
<keyword evidence="3" id="KW-1185">Reference proteome</keyword>
<comment type="caution">
    <text evidence="2">The sequence shown here is derived from an EMBL/GenBank/DDBJ whole genome shotgun (WGS) entry which is preliminary data.</text>
</comment>
<dbReference type="Proteomes" id="UP000593573">
    <property type="component" value="Unassembled WGS sequence"/>
</dbReference>
<evidence type="ECO:0000313" key="3">
    <source>
        <dbReference type="Proteomes" id="UP000593573"/>
    </source>
</evidence>
<gene>
    <name evidence="2" type="ORF">Goklo_006697</name>
</gene>
<sequence length="39" mass="4582">MNLRMCKTASDQCLLLRFNGSVVREYIPFCLILFLLIFV</sequence>
<dbReference type="EMBL" id="JABFAB010000010">
    <property type="protein sequence ID" value="MBA0662608.1"/>
    <property type="molecule type" value="Genomic_DNA"/>
</dbReference>
<protein>
    <submittedName>
        <fullName evidence="2">Uncharacterized protein</fullName>
    </submittedName>
</protein>
<proteinExistence type="predicted"/>
<feature type="transmembrane region" description="Helical" evidence="1">
    <location>
        <begin position="21"/>
        <end position="38"/>
    </location>
</feature>
<keyword evidence="1" id="KW-0812">Transmembrane</keyword>
<keyword evidence="1" id="KW-1133">Transmembrane helix</keyword>
<accession>A0A7J8VIL7</accession>
<name>A0A7J8VIL7_9ROSI</name>
<organism evidence="2 3">
    <name type="scientific">Gossypium klotzschianum</name>
    <dbReference type="NCBI Taxonomy" id="34286"/>
    <lineage>
        <taxon>Eukaryota</taxon>
        <taxon>Viridiplantae</taxon>
        <taxon>Streptophyta</taxon>
        <taxon>Embryophyta</taxon>
        <taxon>Tracheophyta</taxon>
        <taxon>Spermatophyta</taxon>
        <taxon>Magnoliopsida</taxon>
        <taxon>eudicotyledons</taxon>
        <taxon>Gunneridae</taxon>
        <taxon>Pentapetalae</taxon>
        <taxon>rosids</taxon>
        <taxon>malvids</taxon>
        <taxon>Malvales</taxon>
        <taxon>Malvaceae</taxon>
        <taxon>Malvoideae</taxon>
        <taxon>Gossypium</taxon>
    </lineage>
</organism>
<keyword evidence="1" id="KW-0472">Membrane</keyword>